<protein>
    <submittedName>
        <fullName evidence="1">Uncharacterized protein</fullName>
    </submittedName>
</protein>
<organism evidence="1">
    <name type="scientific">Manihot esculenta</name>
    <name type="common">Cassava</name>
    <name type="synonym">Jatropha manihot</name>
    <dbReference type="NCBI Taxonomy" id="3983"/>
    <lineage>
        <taxon>Eukaryota</taxon>
        <taxon>Viridiplantae</taxon>
        <taxon>Streptophyta</taxon>
        <taxon>Embryophyta</taxon>
        <taxon>Tracheophyta</taxon>
        <taxon>Spermatophyta</taxon>
        <taxon>Magnoliopsida</taxon>
        <taxon>eudicotyledons</taxon>
        <taxon>Gunneridae</taxon>
        <taxon>Pentapetalae</taxon>
        <taxon>rosids</taxon>
        <taxon>fabids</taxon>
        <taxon>Malpighiales</taxon>
        <taxon>Euphorbiaceae</taxon>
        <taxon>Crotonoideae</taxon>
        <taxon>Manihoteae</taxon>
        <taxon>Manihot</taxon>
    </lineage>
</organism>
<dbReference type="EMBL" id="CM004388">
    <property type="protein sequence ID" value="OAY58102.1"/>
    <property type="molecule type" value="Genomic_DNA"/>
</dbReference>
<dbReference type="AlphaFoldDB" id="A0A2C9WEF4"/>
<accession>A0A2C9WEF4</accession>
<evidence type="ECO:0000313" key="1">
    <source>
        <dbReference type="EMBL" id="OAY58102.1"/>
    </source>
</evidence>
<sequence>MSLESLVIPSGMFPESIFVLRSIYARSEKAEKYNSWSVPFKPALVRLSLSTLPLMLQESPTQLQGLILGMELVAF</sequence>
<proteinExistence type="predicted"/>
<gene>
    <name evidence="1" type="ORF">MANES_02G150000</name>
</gene>
<name>A0A2C9WEF4_MANES</name>
<reference evidence="1" key="1">
    <citation type="submission" date="2016-02" db="EMBL/GenBank/DDBJ databases">
        <title>WGS assembly of Manihot esculenta.</title>
        <authorList>
            <person name="Bredeson J.V."/>
            <person name="Prochnik S.E."/>
            <person name="Lyons J.B."/>
            <person name="Schmutz J."/>
            <person name="Grimwood J."/>
            <person name="Vrebalov J."/>
            <person name="Bart R.S."/>
            <person name="Amuge T."/>
            <person name="Ferguson M.E."/>
            <person name="Green R."/>
            <person name="Putnam N."/>
            <person name="Stites J."/>
            <person name="Rounsley S."/>
            <person name="Rokhsar D.S."/>
        </authorList>
    </citation>
    <scope>NUCLEOTIDE SEQUENCE [LARGE SCALE GENOMIC DNA]</scope>
    <source>
        <tissue evidence="1">Leaf</tissue>
    </source>
</reference>